<sequence>MPSPMRRAWRQATRNALSNTKAVAKLLNTALSSPKGQQLVMKAARAQNKVTKKAARAQNNTMQPEVEKNRENLAIMILEDGWSEWIPPYKVPYSDSEKEQNRKNLREFFELVLAPQLLDDSSSTPPAVAPISPPVEKQASVKESEDTMMSDADTLPSSPVISSGSSDHSQDTGSTDATSTGVSEAIKETWDLNPDLEMMETDEDAAPEAASSTEQTDKTVAQDAPSKPSKDREAEMEDAPEPDTPEVPDVTMSDPEMSHGEMIQNLVKSISSAPAPTSASTPSVPALPSAPAPAPAPSMPPTLLPGPVTAPAPISTSPHASDTTAISGSAATPPSQLDSHGLVVLTSFERSQAKRLLRDCLRQYMRSDNGPMSRLLTIPENFLDAMVDELRTWLKNKTGMIKGSNLLQSLKKRTDEIHMANYAKFHEWMYESWRNVNKRLLDEQEVKAYGTKDHVARIDRMGQLGPMFDQMSLTNVRIALSYDPTKPNQPLWVMTFQEILHEVKSREAGWLQSSINRELTTDCVKPSSLSFNYKSKFKGFMNQWRDVSRAIRCYIEKFGANSITTAPILQRDSKDLKRGPAIMKEGPMKRWCAEITPSTPATI</sequence>
<feature type="compositionally biased region" description="Low complexity" evidence="1">
    <location>
        <begin position="272"/>
        <end position="287"/>
    </location>
</feature>
<feature type="region of interest" description="Disordered" evidence="1">
    <location>
        <begin position="119"/>
        <end position="184"/>
    </location>
</feature>
<feature type="compositionally biased region" description="Polar residues" evidence="1">
    <location>
        <begin position="314"/>
        <end position="337"/>
    </location>
</feature>
<dbReference type="Proteomes" id="UP001152607">
    <property type="component" value="Unassembled WGS sequence"/>
</dbReference>
<protein>
    <submittedName>
        <fullName evidence="2">Uncharacterized protein</fullName>
    </submittedName>
</protein>
<evidence type="ECO:0000313" key="3">
    <source>
        <dbReference type="Proteomes" id="UP001152607"/>
    </source>
</evidence>
<dbReference type="OrthoDB" id="10687713at2759"/>
<reference evidence="2" key="1">
    <citation type="submission" date="2023-01" db="EMBL/GenBank/DDBJ databases">
        <authorList>
            <person name="Van Ghelder C."/>
            <person name="Rancurel C."/>
        </authorList>
    </citation>
    <scope>NUCLEOTIDE SEQUENCE</scope>
    <source>
        <strain evidence="2">CNCM I-4278</strain>
    </source>
</reference>
<organism evidence="2 3">
    <name type="scientific">Periconia digitata</name>
    <dbReference type="NCBI Taxonomy" id="1303443"/>
    <lineage>
        <taxon>Eukaryota</taxon>
        <taxon>Fungi</taxon>
        <taxon>Dikarya</taxon>
        <taxon>Ascomycota</taxon>
        <taxon>Pezizomycotina</taxon>
        <taxon>Dothideomycetes</taxon>
        <taxon>Pleosporomycetidae</taxon>
        <taxon>Pleosporales</taxon>
        <taxon>Massarineae</taxon>
        <taxon>Periconiaceae</taxon>
        <taxon>Periconia</taxon>
    </lineage>
</organism>
<feature type="compositionally biased region" description="Pro residues" evidence="1">
    <location>
        <begin position="288"/>
        <end position="310"/>
    </location>
</feature>
<dbReference type="EMBL" id="CAOQHR010000004">
    <property type="protein sequence ID" value="CAI6333313.1"/>
    <property type="molecule type" value="Genomic_DNA"/>
</dbReference>
<name>A0A9W4UFE5_9PLEO</name>
<feature type="compositionally biased region" description="Low complexity" evidence="1">
    <location>
        <begin position="157"/>
        <end position="167"/>
    </location>
</feature>
<feature type="compositionally biased region" description="Polar residues" evidence="1">
    <location>
        <begin position="171"/>
        <end position="182"/>
    </location>
</feature>
<gene>
    <name evidence="2" type="ORF">PDIGIT_LOCUS6351</name>
</gene>
<dbReference type="AlphaFoldDB" id="A0A9W4UFE5"/>
<keyword evidence="3" id="KW-1185">Reference proteome</keyword>
<feature type="compositionally biased region" description="Acidic residues" evidence="1">
    <location>
        <begin position="234"/>
        <end position="246"/>
    </location>
</feature>
<feature type="region of interest" description="Disordered" evidence="1">
    <location>
        <begin position="200"/>
        <end position="256"/>
    </location>
</feature>
<proteinExistence type="predicted"/>
<evidence type="ECO:0000313" key="2">
    <source>
        <dbReference type="EMBL" id="CAI6333313.1"/>
    </source>
</evidence>
<accession>A0A9W4UFE5</accession>
<feature type="region of interest" description="Disordered" evidence="1">
    <location>
        <begin position="272"/>
        <end position="337"/>
    </location>
</feature>
<evidence type="ECO:0000256" key="1">
    <source>
        <dbReference type="SAM" id="MobiDB-lite"/>
    </source>
</evidence>
<comment type="caution">
    <text evidence="2">The sequence shown here is derived from an EMBL/GenBank/DDBJ whole genome shotgun (WGS) entry which is preliminary data.</text>
</comment>